<protein>
    <recommendedName>
        <fullName evidence="3">thioredoxin-dependent peroxiredoxin</fullName>
        <ecNumber evidence="3">1.11.1.24</ecNumber>
    </recommendedName>
    <alternativeName>
        <fullName evidence="9">Thioredoxin peroxidase</fullName>
    </alternativeName>
    <alternativeName>
        <fullName evidence="11">Thioredoxin-dependent peroxiredoxin Bcp</fullName>
    </alternativeName>
</protein>
<comment type="subunit">
    <text evidence="2">Monomer.</text>
</comment>
<dbReference type="PIRSF" id="PIRSF000239">
    <property type="entry name" value="AHPC"/>
    <property type="match status" value="1"/>
</dbReference>
<accession>A0A2T0X7U4</accession>
<dbReference type="GO" id="GO:0008379">
    <property type="term" value="F:thioredoxin peroxidase activity"/>
    <property type="evidence" value="ECO:0007669"/>
    <property type="project" value="TreeGrafter"/>
</dbReference>
<evidence type="ECO:0000256" key="5">
    <source>
        <dbReference type="ARBA" id="ARBA00022862"/>
    </source>
</evidence>
<keyword evidence="5" id="KW-0049">Antioxidant</keyword>
<evidence type="ECO:0000256" key="3">
    <source>
        <dbReference type="ARBA" id="ARBA00013017"/>
    </source>
</evidence>
<dbReference type="InterPro" id="IPR036249">
    <property type="entry name" value="Thioredoxin-like_sf"/>
</dbReference>
<comment type="catalytic activity">
    <reaction evidence="12">
        <text>a hydroperoxide + [thioredoxin]-dithiol = an alcohol + [thioredoxin]-disulfide + H2O</text>
        <dbReference type="Rhea" id="RHEA:62620"/>
        <dbReference type="Rhea" id="RHEA-COMP:10698"/>
        <dbReference type="Rhea" id="RHEA-COMP:10700"/>
        <dbReference type="ChEBI" id="CHEBI:15377"/>
        <dbReference type="ChEBI" id="CHEBI:29950"/>
        <dbReference type="ChEBI" id="CHEBI:30879"/>
        <dbReference type="ChEBI" id="CHEBI:35924"/>
        <dbReference type="ChEBI" id="CHEBI:50058"/>
        <dbReference type="EC" id="1.11.1.24"/>
    </reaction>
</comment>
<keyword evidence="4" id="KW-0575">Peroxidase</keyword>
<name>A0A2T0X7U4_9RHOB</name>
<evidence type="ECO:0000256" key="9">
    <source>
        <dbReference type="ARBA" id="ARBA00032824"/>
    </source>
</evidence>
<evidence type="ECO:0000256" key="4">
    <source>
        <dbReference type="ARBA" id="ARBA00022559"/>
    </source>
</evidence>
<keyword evidence="8" id="KW-0676">Redox-active center</keyword>
<feature type="active site" description="Cysteine sulfenic acid (-SOH) intermediate; for peroxidase activity" evidence="13">
    <location>
        <position position="43"/>
    </location>
</feature>
<organism evidence="15 16">
    <name type="scientific">Hasllibacter halocynthiae</name>
    <dbReference type="NCBI Taxonomy" id="595589"/>
    <lineage>
        <taxon>Bacteria</taxon>
        <taxon>Pseudomonadati</taxon>
        <taxon>Pseudomonadota</taxon>
        <taxon>Alphaproteobacteria</taxon>
        <taxon>Rhodobacterales</taxon>
        <taxon>Roseobacteraceae</taxon>
        <taxon>Hasllibacter</taxon>
    </lineage>
</organism>
<dbReference type="FunFam" id="3.40.30.10:FF:000007">
    <property type="entry name" value="Thioredoxin-dependent thiol peroxidase"/>
    <property type="match status" value="1"/>
</dbReference>
<evidence type="ECO:0000256" key="12">
    <source>
        <dbReference type="ARBA" id="ARBA00049091"/>
    </source>
</evidence>
<evidence type="ECO:0000256" key="2">
    <source>
        <dbReference type="ARBA" id="ARBA00011245"/>
    </source>
</evidence>
<dbReference type="OrthoDB" id="9812811at2"/>
<comment type="function">
    <text evidence="1">Thiol-specific peroxidase that catalyzes the reduction of hydrogen peroxide and organic hydroperoxides to water and alcohols, respectively. Plays a role in cell protection against oxidative stress by detoxifying peroxides and as sensor of hydrogen peroxide-mediated signaling events.</text>
</comment>
<sequence length="160" mass="17093">MTVTEGDQAPDFTLPSADGEVTLSAIAGPVVLYFYPRDDTPGCTTQAKDFTAAGGGFADAGVTVLGVSKDTVAKHDKFAAKHDLSVRLLSDAESDVCERYGVWVEKNMYGRKSMGIERSTFLIGADGTVRRVWRKVKVPGHVEEVLRDARALGGEPADSA</sequence>
<dbReference type="EMBL" id="PVTT01000001">
    <property type="protein sequence ID" value="PRY95003.1"/>
    <property type="molecule type" value="Genomic_DNA"/>
</dbReference>
<evidence type="ECO:0000256" key="6">
    <source>
        <dbReference type="ARBA" id="ARBA00023002"/>
    </source>
</evidence>
<keyword evidence="7" id="KW-1015">Disulfide bond</keyword>
<evidence type="ECO:0000256" key="11">
    <source>
        <dbReference type="ARBA" id="ARBA00042639"/>
    </source>
</evidence>
<evidence type="ECO:0000256" key="8">
    <source>
        <dbReference type="ARBA" id="ARBA00023284"/>
    </source>
</evidence>
<evidence type="ECO:0000259" key="14">
    <source>
        <dbReference type="PROSITE" id="PS51352"/>
    </source>
</evidence>
<dbReference type="InterPro" id="IPR000866">
    <property type="entry name" value="AhpC/TSA"/>
</dbReference>
<comment type="similarity">
    <text evidence="10">Belongs to the peroxiredoxin family. BCP/PrxQ subfamily.</text>
</comment>
<proteinExistence type="inferred from homology"/>
<dbReference type="InterPro" id="IPR050924">
    <property type="entry name" value="Peroxiredoxin_BCP/PrxQ"/>
</dbReference>
<feature type="domain" description="Thioredoxin" evidence="14">
    <location>
        <begin position="3"/>
        <end position="154"/>
    </location>
</feature>
<evidence type="ECO:0000256" key="1">
    <source>
        <dbReference type="ARBA" id="ARBA00003330"/>
    </source>
</evidence>
<dbReference type="PANTHER" id="PTHR42801:SF4">
    <property type="entry name" value="AHPC_TSA FAMILY PROTEIN"/>
    <property type="match status" value="1"/>
</dbReference>
<comment type="caution">
    <text evidence="15">The sequence shown here is derived from an EMBL/GenBank/DDBJ whole genome shotgun (WGS) entry which is preliminary data.</text>
</comment>
<evidence type="ECO:0000256" key="13">
    <source>
        <dbReference type="PIRSR" id="PIRSR000239-1"/>
    </source>
</evidence>
<dbReference type="GO" id="GO:0005737">
    <property type="term" value="C:cytoplasm"/>
    <property type="evidence" value="ECO:0007669"/>
    <property type="project" value="TreeGrafter"/>
</dbReference>
<dbReference type="Proteomes" id="UP000238801">
    <property type="component" value="Unassembled WGS sequence"/>
</dbReference>
<dbReference type="CDD" id="cd03017">
    <property type="entry name" value="PRX_BCP"/>
    <property type="match status" value="1"/>
</dbReference>
<dbReference type="InterPro" id="IPR013766">
    <property type="entry name" value="Thioredoxin_domain"/>
</dbReference>
<dbReference type="GO" id="GO:0045454">
    <property type="term" value="P:cell redox homeostasis"/>
    <property type="evidence" value="ECO:0007669"/>
    <property type="project" value="TreeGrafter"/>
</dbReference>
<dbReference type="InterPro" id="IPR024706">
    <property type="entry name" value="Peroxiredoxin_AhpC-typ"/>
</dbReference>
<evidence type="ECO:0000256" key="7">
    <source>
        <dbReference type="ARBA" id="ARBA00023157"/>
    </source>
</evidence>
<dbReference type="PANTHER" id="PTHR42801">
    <property type="entry name" value="THIOREDOXIN-DEPENDENT PEROXIDE REDUCTASE"/>
    <property type="match status" value="1"/>
</dbReference>
<dbReference type="AlphaFoldDB" id="A0A2T0X7U4"/>
<keyword evidence="16" id="KW-1185">Reference proteome</keyword>
<evidence type="ECO:0000313" key="16">
    <source>
        <dbReference type="Proteomes" id="UP000238801"/>
    </source>
</evidence>
<dbReference type="GO" id="GO:0034599">
    <property type="term" value="P:cellular response to oxidative stress"/>
    <property type="evidence" value="ECO:0007669"/>
    <property type="project" value="TreeGrafter"/>
</dbReference>
<dbReference type="Gene3D" id="3.40.30.10">
    <property type="entry name" value="Glutaredoxin"/>
    <property type="match status" value="1"/>
</dbReference>
<keyword evidence="6" id="KW-0560">Oxidoreductase</keyword>
<dbReference type="Pfam" id="PF00578">
    <property type="entry name" value="AhpC-TSA"/>
    <property type="match status" value="1"/>
</dbReference>
<evidence type="ECO:0000313" key="15">
    <source>
        <dbReference type="EMBL" id="PRY95003.1"/>
    </source>
</evidence>
<dbReference type="EC" id="1.11.1.24" evidence="3"/>
<gene>
    <name evidence="15" type="ORF">BCF33_0615</name>
</gene>
<dbReference type="RefSeq" id="WP_106159442.1">
    <property type="nucleotide sequence ID" value="NZ_PVTT01000001.1"/>
</dbReference>
<dbReference type="SUPFAM" id="SSF52833">
    <property type="entry name" value="Thioredoxin-like"/>
    <property type="match status" value="1"/>
</dbReference>
<reference evidence="15 16" key="1">
    <citation type="submission" date="2018-03" db="EMBL/GenBank/DDBJ databases">
        <title>Genomic Encyclopedia of Archaeal and Bacterial Type Strains, Phase II (KMG-II): from individual species to whole genera.</title>
        <authorList>
            <person name="Goeker M."/>
        </authorList>
    </citation>
    <scope>NUCLEOTIDE SEQUENCE [LARGE SCALE GENOMIC DNA]</scope>
    <source>
        <strain evidence="15 16">DSM 29318</strain>
    </source>
</reference>
<evidence type="ECO:0000256" key="10">
    <source>
        <dbReference type="ARBA" id="ARBA00038489"/>
    </source>
</evidence>
<dbReference type="PROSITE" id="PS51352">
    <property type="entry name" value="THIOREDOXIN_2"/>
    <property type="match status" value="1"/>
</dbReference>